<evidence type="ECO:0000313" key="1">
    <source>
        <dbReference type="EMBL" id="KAK7078980.1"/>
    </source>
</evidence>
<name>A0AAN8XH20_HALRR</name>
<evidence type="ECO:0008006" key="3">
    <source>
        <dbReference type="Google" id="ProtNLM"/>
    </source>
</evidence>
<dbReference type="EMBL" id="JAXCGZ010007611">
    <property type="protein sequence ID" value="KAK7078980.1"/>
    <property type="molecule type" value="Genomic_DNA"/>
</dbReference>
<gene>
    <name evidence="1" type="ORF">SK128_002388</name>
</gene>
<dbReference type="AlphaFoldDB" id="A0AAN8XH20"/>
<accession>A0AAN8XH20</accession>
<dbReference type="Proteomes" id="UP001381693">
    <property type="component" value="Unassembled WGS sequence"/>
</dbReference>
<comment type="caution">
    <text evidence="1">The sequence shown here is derived from an EMBL/GenBank/DDBJ whole genome shotgun (WGS) entry which is preliminary data.</text>
</comment>
<proteinExistence type="predicted"/>
<protein>
    <recommendedName>
        <fullName evidence="3">Protein kinase domain-containing protein</fullName>
    </recommendedName>
</protein>
<dbReference type="InterPro" id="IPR011009">
    <property type="entry name" value="Kinase-like_dom_sf"/>
</dbReference>
<reference evidence="1 2" key="1">
    <citation type="submission" date="2023-11" db="EMBL/GenBank/DDBJ databases">
        <title>Halocaridina rubra genome assembly.</title>
        <authorList>
            <person name="Smith C."/>
        </authorList>
    </citation>
    <scope>NUCLEOTIDE SEQUENCE [LARGE SCALE GENOMIC DNA]</scope>
    <source>
        <strain evidence="1">EP-1</strain>
        <tissue evidence="1">Whole</tissue>
    </source>
</reference>
<evidence type="ECO:0000313" key="2">
    <source>
        <dbReference type="Proteomes" id="UP001381693"/>
    </source>
</evidence>
<dbReference type="SUPFAM" id="SSF56112">
    <property type="entry name" value="Protein kinase-like (PK-like)"/>
    <property type="match status" value="1"/>
</dbReference>
<feature type="non-terminal residue" evidence="1">
    <location>
        <position position="1"/>
    </location>
</feature>
<organism evidence="1 2">
    <name type="scientific">Halocaridina rubra</name>
    <name type="common">Hawaiian red shrimp</name>
    <dbReference type="NCBI Taxonomy" id="373956"/>
    <lineage>
        <taxon>Eukaryota</taxon>
        <taxon>Metazoa</taxon>
        <taxon>Ecdysozoa</taxon>
        <taxon>Arthropoda</taxon>
        <taxon>Crustacea</taxon>
        <taxon>Multicrustacea</taxon>
        <taxon>Malacostraca</taxon>
        <taxon>Eumalacostraca</taxon>
        <taxon>Eucarida</taxon>
        <taxon>Decapoda</taxon>
        <taxon>Pleocyemata</taxon>
        <taxon>Caridea</taxon>
        <taxon>Atyoidea</taxon>
        <taxon>Atyidae</taxon>
        <taxon>Halocaridina</taxon>
    </lineage>
</organism>
<sequence length="376" mass="41605">GGWQRQDWSAEGWFWVDHPHIMSIWGVVYDDVTSNAFYLLDTPIATLDQIQTRLTACGCSVPEELVWTVVYQVGSALLHMLSSGLFYTPLALDNIFLLRDRLALENMLSKKHRMTGCGCEAWRGSAGHQKATSVGPSERCFIHHIGQVIFALITCHLRSQPEGHVAPCSPVTTLCSLKHHYSPTLLRLLSRTLAGGVSMAWGVMGGGGEGRVAVRAFQWETQWEQLDPCPETEWPLGNSEQSLSDALNLSPQMEYKPVTIPITISYTTSVTISRNFPQSTRSDATSISENTQTYYISTTTEHRTAHASSRKSNTQAEVPGFLHDSAPVQLAQIVVMAAERILALRPGSTLTEAIVSSPHRLIQHVMTAQKKHLKTK</sequence>
<keyword evidence="2" id="KW-1185">Reference proteome</keyword>